<dbReference type="SUPFAM" id="SSF54593">
    <property type="entry name" value="Glyoxalase/Bleomycin resistance protein/Dihydroxybiphenyl dioxygenase"/>
    <property type="match status" value="1"/>
</dbReference>
<dbReference type="InterPro" id="IPR029068">
    <property type="entry name" value="Glyas_Bleomycin-R_OHBP_Dase"/>
</dbReference>
<dbReference type="PROSITE" id="PS51819">
    <property type="entry name" value="VOC"/>
    <property type="match status" value="1"/>
</dbReference>
<dbReference type="STRING" id="1344416.A0A139A687"/>
<dbReference type="Pfam" id="PF00903">
    <property type="entry name" value="Glyoxalase"/>
    <property type="match status" value="1"/>
</dbReference>
<reference evidence="2 3" key="1">
    <citation type="journal article" date="2015" name="Genome Biol. Evol.">
        <title>Phylogenomic analyses indicate that early fungi evolved digesting cell walls of algal ancestors of land plants.</title>
        <authorList>
            <person name="Chang Y."/>
            <person name="Wang S."/>
            <person name="Sekimoto S."/>
            <person name="Aerts A.L."/>
            <person name="Choi C."/>
            <person name="Clum A."/>
            <person name="LaButti K.M."/>
            <person name="Lindquist E.A."/>
            <person name="Yee Ngan C."/>
            <person name="Ohm R.A."/>
            <person name="Salamov A.A."/>
            <person name="Grigoriev I.V."/>
            <person name="Spatafora J.W."/>
            <person name="Berbee M.L."/>
        </authorList>
    </citation>
    <scope>NUCLEOTIDE SEQUENCE [LARGE SCALE GENOMIC DNA]</scope>
    <source>
        <strain evidence="2 3">JEL478</strain>
    </source>
</reference>
<proteinExistence type="predicted"/>
<sequence length="196" mass="22223">MTNETSSFGEIPVHSLNHISRETTNVRRLTAWYQRVLGFKPCERPLFNFRGSWLCLPYGYFGEWSDDTVGTPPPGSILLHILEKLPNATELLPESPHNFKPSEGIENGFPDRTDLVSRSHHIALRTDNVDLARQRLEELGIKTTLQARPGRTFKQVFFFDCDGNGVEVGDYNFLQPAYISREELADEMVAQEGLVA</sequence>
<gene>
    <name evidence="2" type="ORF">M427DRAFT_34869</name>
</gene>
<dbReference type="Proteomes" id="UP000070544">
    <property type="component" value="Unassembled WGS sequence"/>
</dbReference>
<keyword evidence="3" id="KW-1185">Reference proteome</keyword>
<evidence type="ECO:0000313" key="3">
    <source>
        <dbReference type="Proteomes" id="UP000070544"/>
    </source>
</evidence>
<dbReference type="EMBL" id="KQ965789">
    <property type="protein sequence ID" value="KXS12316.1"/>
    <property type="molecule type" value="Genomic_DNA"/>
</dbReference>
<dbReference type="OrthoDB" id="16820at2759"/>
<protein>
    <recommendedName>
        <fullName evidence="1">VOC domain-containing protein</fullName>
    </recommendedName>
</protein>
<dbReference type="Gene3D" id="3.10.180.10">
    <property type="entry name" value="2,3-Dihydroxybiphenyl 1,2-Dioxygenase, domain 1"/>
    <property type="match status" value="1"/>
</dbReference>
<accession>A0A139A687</accession>
<dbReference type="InterPro" id="IPR004360">
    <property type="entry name" value="Glyas_Fos-R_dOase_dom"/>
</dbReference>
<dbReference type="PANTHER" id="PTHR47802">
    <property type="entry name" value="GLYOXALASE FAMILY PROTEIN, EXPRESSED"/>
    <property type="match status" value="1"/>
</dbReference>
<feature type="domain" description="VOC" evidence="1">
    <location>
        <begin position="15"/>
        <end position="171"/>
    </location>
</feature>
<organism evidence="2 3">
    <name type="scientific">Gonapodya prolifera (strain JEL478)</name>
    <name type="common">Monoblepharis prolifera</name>
    <dbReference type="NCBI Taxonomy" id="1344416"/>
    <lineage>
        <taxon>Eukaryota</taxon>
        <taxon>Fungi</taxon>
        <taxon>Fungi incertae sedis</taxon>
        <taxon>Chytridiomycota</taxon>
        <taxon>Chytridiomycota incertae sedis</taxon>
        <taxon>Monoblepharidomycetes</taxon>
        <taxon>Monoblepharidales</taxon>
        <taxon>Gonapodyaceae</taxon>
        <taxon>Gonapodya</taxon>
    </lineage>
</organism>
<dbReference type="PANTHER" id="PTHR47802:SF1">
    <property type="entry name" value="GLYOXALASE FAMILY PROTEIN, EXPRESSED"/>
    <property type="match status" value="1"/>
</dbReference>
<evidence type="ECO:0000313" key="2">
    <source>
        <dbReference type="EMBL" id="KXS12316.1"/>
    </source>
</evidence>
<evidence type="ECO:0000259" key="1">
    <source>
        <dbReference type="PROSITE" id="PS51819"/>
    </source>
</evidence>
<dbReference type="AlphaFoldDB" id="A0A139A687"/>
<name>A0A139A687_GONPJ</name>
<dbReference type="InterPro" id="IPR037523">
    <property type="entry name" value="VOC_core"/>
</dbReference>